<dbReference type="Proteomes" id="UP000033423">
    <property type="component" value="Unassembled WGS sequence"/>
</dbReference>
<name>A0A0F3GTC3_9BACT</name>
<dbReference type="Pfam" id="PF02566">
    <property type="entry name" value="OsmC"/>
    <property type="match status" value="1"/>
</dbReference>
<accession>A0A0F3GTC3</accession>
<comment type="caution">
    <text evidence="1">The sequence shown here is derived from an EMBL/GenBank/DDBJ whole genome shotgun (WGS) entry which is preliminary data.</text>
</comment>
<dbReference type="InterPro" id="IPR015946">
    <property type="entry name" value="KH_dom-like_a/b"/>
</dbReference>
<organism evidence="1 2">
    <name type="scientific">Candidatus Magnetobacterium bavaricum</name>
    <dbReference type="NCBI Taxonomy" id="29290"/>
    <lineage>
        <taxon>Bacteria</taxon>
        <taxon>Pseudomonadati</taxon>
        <taxon>Nitrospirota</taxon>
        <taxon>Thermodesulfovibrionia</taxon>
        <taxon>Thermodesulfovibrionales</taxon>
        <taxon>Candidatus Magnetobacteriaceae</taxon>
        <taxon>Candidatus Magnetobacterium</taxon>
    </lineage>
</organism>
<reference evidence="1 2" key="1">
    <citation type="submission" date="2015-02" db="EMBL/GenBank/DDBJ databases">
        <title>Single-cell genomics of uncultivated deep-branching MTB reveals a conserved set of magnetosome genes.</title>
        <authorList>
            <person name="Kolinko S."/>
            <person name="Richter M."/>
            <person name="Glockner F.O."/>
            <person name="Brachmann A."/>
            <person name="Schuler D."/>
        </authorList>
    </citation>
    <scope>NUCLEOTIDE SEQUENCE [LARGE SCALE GENOMIC DNA]</scope>
    <source>
        <strain evidence="1">TM-1</strain>
    </source>
</reference>
<dbReference type="PANTHER" id="PTHR34352:SF1">
    <property type="entry name" value="PROTEIN YHFA"/>
    <property type="match status" value="1"/>
</dbReference>
<dbReference type="AlphaFoldDB" id="A0A0F3GTC3"/>
<keyword evidence="2" id="KW-1185">Reference proteome</keyword>
<evidence type="ECO:0000313" key="2">
    <source>
        <dbReference type="Proteomes" id="UP000033423"/>
    </source>
</evidence>
<dbReference type="PANTHER" id="PTHR34352">
    <property type="entry name" value="PROTEIN YHFA"/>
    <property type="match status" value="1"/>
</dbReference>
<protein>
    <submittedName>
        <fullName evidence="1">Peroxiredoxin, OsmC-like protein domain protein</fullName>
    </submittedName>
</protein>
<dbReference type="EMBL" id="LACI01001682">
    <property type="protein sequence ID" value="KJU83923.1"/>
    <property type="molecule type" value="Genomic_DNA"/>
</dbReference>
<dbReference type="SUPFAM" id="SSF82784">
    <property type="entry name" value="OsmC-like"/>
    <property type="match status" value="1"/>
</dbReference>
<sequence length="158" mass="17997">MIDEPEVQDLEGSLGSYKAKVATTFKGTLTWDKDLIFLGRTQKGYEIDYDANVEWGCQPSEPVMMSLAACISTDCLMFLQKMKATITAMKTNITGIKQESPPHYFTGFDIMLYITGKNLTEKKVDRALDLSINKYCGVYHSLRRDIKLNIKYELTKEE</sequence>
<proteinExistence type="predicted"/>
<dbReference type="Gene3D" id="3.30.300.20">
    <property type="match status" value="1"/>
</dbReference>
<evidence type="ECO:0000313" key="1">
    <source>
        <dbReference type="EMBL" id="KJU83923.1"/>
    </source>
</evidence>
<dbReference type="InterPro" id="IPR036102">
    <property type="entry name" value="OsmC/Ohrsf"/>
</dbReference>
<gene>
    <name evidence="1" type="ORF">MBAV_003890</name>
</gene>
<dbReference type="InterPro" id="IPR003718">
    <property type="entry name" value="OsmC/Ohr_fam"/>
</dbReference>